<evidence type="ECO:0000313" key="1">
    <source>
        <dbReference type="EMBL" id="KAI4328025.1"/>
    </source>
</evidence>
<name>A0ACB9MZT7_BAUVA</name>
<dbReference type="EMBL" id="CM039433">
    <property type="protein sequence ID" value="KAI4328025.1"/>
    <property type="molecule type" value="Genomic_DNA"/>
</dbReference>
<accession>A0ACB9MZT7</accession>
<proteinExistence type="predicted"/>
<gene>
    <name evidence="1" type="ORF">L6164_020422</name>
</gene>
<organism evidence="1 2">
    <name type="scientific">Bauhinia variegata</name>
    <name type="common">Purple orchid tree</name>
    <name type="synonym">Phanera variegata</name>
    <dbReference type="NCBI Taxonomy" id="167791"/>
    <lineage>
        <taxon>Eukaryota</taxon>
        <taxon>Viridiplantae</taxon>
        <taxon>Streptophyta</taxon>
        <taxon>Embryophyta</taxon>
        <taxon>Tracheophyta</taxon>
        <taxon>Spermatophyta</taxon>
        <taxon>Magnoliopsida</taxon>
        <taxon>eudicotyledons</taxon>
        <taxon>Gunneridae</taxon>
        <taxon>Pentapetalae</taxon>
        <taxon>rosids</taxon>
        <taxon>fabids</taxon>
        <taxon>Fabales</taxon>
        <taxon>Fabaceae</taxon>
        <taxon>Cercidoideae</taxon>
        <taxon>Cercideae</taxon>
        <taxon>Bauhiniinae</taxon>
        <taxon>Bauhinia</taxon>
    </lineage>
</organism>
<comment type="caution">
    <text evidence="1">The sequence shown here is derived from an EMBL/GenBank/DDBJ whole genome shotgun (WGS) entry which is preliminary data.</text>
</comment>
<dbReference type="Proteomes" id="UP000828941">
    <property type="component" value="Chromosome 8"/>
</dbReference>
<keyword evidence="2" id="KW-1185">Reference proteome</keyword>
<reference evidence="1 2" key="1">
    <citation type="journal article" date="2022" name="DNA Res.">
        <title>Chromosomal-level genome assembly of the orchid tree Bauhinia variegata (Leguminosae; Cercidoideae) supports the allotetraploid origin hypothesis of Bauhinia.</title>
        <authorList>
            <person name="Zhong Y."/>
            <person name="Chen Y."/>
            <person name="Zheng D."/>
            <person name="Pang J."/>
            <person name="Liu Y."/>
            <person name="Luo S."/>
            <person name="Meng S."/>
            <person name="Qian L."/>
            <person name="Wei D."/>
            <person name="Dai S."/>
            <person name="Zhou R."/>
        </authorList>
    </citation>
    <scope>NUCLEOTIDE SEQUENCE [LARGE SCALE GENOMIC DNA]</scope>
    <source>
        <strain evidence="1">BV-YZ2020</strain>
    </source>
</reference>
<protein>
    <submittedName>
        <fullName evidence="1">Uncharacterized protein</fullName>
    </submittedName>
</protein>
<sequence>MGCMVSQLASKFAFFPPSPATYQLKKRDDGKLTVVSSSSPAMPVPHADDNSLDVLMVDTKHGNKIVAFYLRNPYARLTLLYSHGNAADLGQLYDLFVQLKVNLRVNLMGYDYSGYGASTGKPSESNTYADIEAIYECLETEYGVSQEDLILYGQSVGSGPTLHLAAKLPRLRGVVLHSGILSGLRVLCHVNFTFCFDIYKNINKIKKVKCPVLVIHGTEDDVVNWLHGNGLWKMAKESYEPLWIKGGGHCNLELYPDYIRHLCRYIQEMENMTTEKLLKKIRASANLQSRSSTRCCRIKCWKLKCPECPKCSCLTYSCSLKRPQCCTPSCIKCCRLPKPKVPKCFPQCCTPNCIKCCRLPKPKVPKCLRPSCCRGCLRPSCSLKCSMPGCCPKCSGPSCCVCNCSCSCSCNCMKCFCWRCCVGKRSEVGAKQNGQ</sequence>
<evidence type="ECO:0000313" key="2">
    <source>
        <dbReference type="Proteomes" id="UP000828941"/>
    </source>
</evidence>